<name>A0A6S6TVW0_9BACT</name>
<gene>
    <name evidence="1" type="ORF">HELGO_WM765</name>
</gene>
<sequence length="306" mass="36958">MKQYQILADEGWTHSETPPNRYHHFFVSISAPSDTISLLEQKLKECNKNFKHPHRDEIKWSKLNGRFFEDYKMLIDIFFDFWESHDELKYRQLFMDKKYAYSGEINPKDRLFKIYYQFIKHSFGFDSDYFKNLGIDNLLFKLDDYPDRERKKTLRAYVDSHYKTFDVKVDFINSKNSYIHQIIDIVMGAAGYYGNFKCCRVKGVKSKIQHICKIKLAKYIQKRLESIEATDRGTKVFNWYSNTGFVKGQNYNNRHKFKIMIWKFKPKEYIKDESFDNDKELSSLKVRRKYYIKKSVEECSIFDSHL</sequence>
<proteinExistence type="predicted"/>
<organism evidence="1">
    <name type="scientific">uncultured Sulfurovum sp</name>
    <dbReference type="NCBI Taxonomy" id="269237"/>
    <lineage>
        <taxon>Bacteria</taxon>
        <taxon>Pseudomonadati</taxon>
        <taxon>Campylobacterota</taxon>
        <taxon>Epsilonproteobacteria</taxon>
        <taxon>Campylobacterales</taxon>
        <taxon>Sulfurovaceae</taxon>
        <taxon>Sulfurovum</taxon>
        <taxon>environmental samples</taxon>
    </lineage>
</organism>
<evidence type="ECO:0000313" key="1">
    <source>
        <dbReference type="EMBL" id="CAA6822247.1"/>
    </source>
</evidence>
<dbReference type="AlphaFoldDB" id="A0A6S6TVW0"/>
<reference evidence="1" key="1">
    <citation type="submission" date="2020-01" db="EMBL/GenBank/DDBJ databases">
        <authorList>
            <person name="Meier V. D."/>
            <person name="Meier V D."/>
        </authorList>
    </citation>
    <scope>NUCLEOTIDE SEQUENCE</scope>
    <source>
        <strain evidence="1">HLG_WM_MAG_01</strain>
    </source>
</reference>
<protein>
    <submittedName>
        <fullName evidence="1">Protein of uncharacterized function (DUF3800)</fullName>
    </submittedName>
</protein>
<dbReference type="InterPro" id="IPR024524">
    <property type="entry name" value="DUF3800"/>
</dbReference>
<dbReference type="EMBL" id="CACVAS010000117">
    <property type="protein sequence ID" value="CAA6822247.1"/>
    <property type="molecule type" value="Genomic_DNA"/>
</dbReference>
<accession>A0A6S6TVW0</accession>
<dbReference type="Pfam" id="PF12686">
    <property type="entry name" value="DUF3800"/>
    <property type="match status" value="1"/>
</dbReference>